<sequence length="109" mass="12292">MIDNTQIHPWHAGRSRMLRLCERTSRLALYILPASFLLFLGLLFFIWYRSDADSWLIVIGAVLTCAMVMVTAMVATASLVADGYRCDGPSKLWPVNSSERGDEQSARIR</sequence>
<keyword evidence="1" id="KW-1133">Transmembrane helix</keyword>
<dbReference type="EMBL" id="JAVDRP010000018">
    <property type="protein sequence ID" value="MDR6412438.1"/>
    <property type="molecule type" value="Genomic_DNA"/>
</dbReference>
<feature type="transmembrane region" description="Helical" evidence="1">
    <location>
        <begin position="27"/>
        <end position="48"/>
    </location>
</feature>
<reference evidence="2 3" key="1">
    <citation type="submission" date="2023-07" db="EMBL/GenBank/DDBJ databases">
        <title>Sorghum-associated microbial communities from plants grown in Nebraska, USA.</title>
        <authorList>
            <person name="Schachtman D."/>
        </authorList>
    </citation>
    <scope>NUCLEOTIDE SEQUENCE [LARGE SCALE GENOMIC DNA]</scope>
    <source>
        <strain evidence="2 3">DS1316</strain>
    </source>
</reference>
<keyword evidence="1" id="KW-0472">Membrane</keyword>
<dbReference type="Proteomes" id="UP001264340">
    <property type="component" value="Unassembled WGS sequence"/>
</dbReference>
<comment type="caution">
    <text evidence="2">The sequence shown here is derived from an EMBL/GenBank/DDBJ whole genome shotgun (WGS) entry which is preliminary data.</text>
</comment>
<protein>
    <submittedName>
        <fullName evidence="2">RsiW-degrading membrane proteinase PrsW (M82 family)</fullName>
    </submittedName>
</protein>
<gene>
    <name evidence="2" type="ORF">J2804_005873</name>
</gene>
<dbReference type="RefSeq" id="WP_310126455.1">
    <property type="nucleotide sequence ID" value="NZ_JAVDQV010000004.1"/>
</dbReference>
<name>A0ABU1M0A1_9BURK</name>
<organism evidence="2 3">
    <name type="scientific">Paraburkholderia terricola</name>
    <dbReference type="NCBI Taxonomy" id="169427"/>
    <lineage>
        <taxon>Bacteria</taxon>
        <taxon>Pseudomonadati</taxon>
        <taxon>Pseudomonadota</taxon>
        <taxon>Betaproteobacteria</taxon>
        <taxon>Burkholderiales</taxon>
        <taxon>Burkholderiaceae</taxon>
        <taxon>Paraburkholderia</taxon>
    </lineage>
</organism>
<feature type="transmembrane region" description="Helical" evidence="1">
    <location>
        <begin position="54"/>
        <end position="81"/>
    </location>
</feature>
<accession>A0ABU1M0A1</accession>
<keyword evidence="3" id="KW-1185">Reference proteome</keyword>
<keyword evidence="1" id="KW-0812">Transmembrane</keyword>
<evidence type="ECO:0000313" key="2">
    <source>
        <dbReference type="EMBL" id="MDR6412438.1"/>
    </source>
</evidence>
<evidence type="ECO:0000256" key="1">
    <source>
        <dbReference type="SAM" id="Phobius"/>
    </source>
</evidence>
<proteinExistence type="predicted"/>
<evidence type="ECO:0000313" key="3">
    <source>
        <dbReference type="Proteomes" id="UP001264340"/>
    </source>
</evidence>